<dbReference type="GO" id="GO:0004519">
    <property type="term" value="F:endonuclease activity"/>
    <property type="evidence" value="ECO:0007669"/>
    <property type="project" value="UniProtKB-KW"/>
</dbReference>
<dbReference type="Proteomes" id="UP000765509">
    <property type="component" value="Unassembled WGS sequence"/>
</dbReference>
<keyword evidence="1" id="KW-0808">Transferase</keyword>
<dbReference type="OrthoDB" id="6382106at2759"/>
<feature type="domain" description="Reverse transcriptase RNase H-like" evidence="7">
    <location>
        <begin position="2"/>
        <end position="54"/>
    </location>
</feature>
<dbReference type="GO" id="GO:0016787">
    <property type="term" value="F:hydrolase activity"/>
    <property type="evidence" value="ECO:0007669"/>
    <property type="project" value="UniProtKB-KW"/>
</dbReference>
<dbReference type="EMBL" id="AVOT02032780">
    <property type="protein sequence ID" value="MBW0526596.1"/>
    <property type="molecule type" value="Genomic_DNA"/>
</dbReference>
<name>A0A9Q3EXF2_9BASI</name>
<comment type="caution">
    <text evidence="8">The sequence shown here is derived from an EMBL/GenBank/DDBJ whole genome shotgun (WGS) entry which is preliminary data.</text>
</comment>
<keyword evidence="6" id="KW-0695">RNA-directed DNA polymerase</keyword>
<keyword evidence="5" id="KW-0378">Hydrolase</keyword>
<gene>
    <name evidence="8" type="ORF">O181_066311</name>
</gene>
<keyword evidence="4" id="KW-0255">Endonuclease</keyword>
<evidence type="ECO:0000259" key="7">
    <source>
        <dbReference type="Pfam" id="PF17917"/>
    </source>
</evidence>
<dbReference type="InterPro" id="IPR041373">
    <property type="entry name" value="RT_RNaseH"/>
</dbReference>
<keyword evidence="2" id="KW-0548">Nucleotidyltransferase</keyword>
<evidence type="ECO:0000256" key="3">
    <source>
        <dbReference type="ARBA" id="ARBA00022722"/>
    </source>
</evidence>
<reference evidence="8" key="1">
    <citation type="submission" date="2021-03" db="EMBL/GenBank/DDBJ databases">
        <title>Draft genome sequence of rust myrtle Austropuccinia psidii MF-1, a brazilian biotype.</title>
        <authorList>
            <person name="Quecine M.C."/>
            <person name="Pachon D.M.R."/>
            <person name="Bonatelli M.L."/>
            <person name="Correr F.H."/>
            <person name="Franceschini L.M."/>
            <person name="Leite T.F."/>
            <person name="Margarido G.R.A."/>
            <person name="Almeida C.A."/>
            <person name="Ferrarezi J.A."/>
            <person name="Labate C.A."/>
        </authorList>
    </citation>
    <scope>NUCLEOTIDE SEQUENCE</scope>
    <source>
        <strain evidence="8">MF-1</strain>
    </source>
</reference>
<organism evidence="8 9">
    <name type="scientific">Austropuccinia psidii MF-1</name>
    <dbReference type="NCBI Taxonomy" id="1389203"/>
    <lineage>
        <taxon>Eukaryota</taxon>
        <taxon>Fungi</taxon>
        <taxon>Dikarya</taxon>
        <taxon>Basidiomycota</taxon>
        <taxon>Pucciniomycotina</taxon>
        <taxon>Pucciniomycetes</taxon>
        <taxon>Pucciniales</taxon>
        <taxon>Sphaerophragmiaceae</taxon>
        <taxon>Austropuccinia</taxon>
    </lineage>
</organism>
<dbReference type="GO" id="GO:0003964">
    <property type="term" value="F:RNA-directed DNA polymerase activity"/>
    <property type="evidence" value="ECO:0007669"/>
    <property type="project" value="UniProtKB-KW"/>
</dbReference>
<accession>A0A9Q3EXF2</accession>
<evidence type="ECO:0000256" key="6">
    <source>
        <dbReference type="ARBA" id="ARBA00022918"/>
    </source>
</evidence>
<evidence type="ECO:0000313" key="8">
    <source>
        <dbReference type="EMBL" id="MBW0526596.1"/>
    </source>
</evidence>
<keyword evidence="3" id="KW-0540">Nuclease</keyword>
<protein>
    <recommendedName>
        <fullName evidence="7">Reverse transcriptase RNase H-like domain-containing protein</fullName>
    </recommendedName>
</protein>
<sequence length="113" mass="13216">MEYLGLVWDLESLHYYLDGTVFDVITDFNAVKSLLNMKTPNRHMLRWKIAIQEYRGNMTMVHKSRNIHKNADGLRRWALENIPENPACVPQEEHHVEGICVTDIGTEFFNKAE</sequence>
<dbReference type="AlphaFoldDB" id="A0A9Q3EXF2"/>
<dbReference type="Pfam" id="PF17917">
    <property type="entry name" value="RT_RNaseH"/>
    <property type="match status" value="1"/>
</dbReference>
<evidence type="ECO:0000313" key="9">
    <source>
        <dbReference type="Proteomes" id="UP000765509"/>
    </source>
</evidence>
<keyword evidence="9" id="KW-1185">Reference proteome</keyword>
<evidence type="ECO:0000256" key="5">
    <source>
        <dbReference type="ARBA" id="ARBA00022801"/>
    </source>
</evidence>
<proteinExistence type="predicted"/>
<evidence type="ECO:0000256" key="1">
    <source>
        <dbReference type="ARBA" id="ARBA00022679"/>
    </source>
</evidence>
<evidence type="ECO:0000256" key="2">
    <source>
        <dbReference type="ARBA" id="ARBA00022695"/>
    </source>
</evidence>
<evidence type="ECO:0000256" key="4">
    <source>
        <dbReference type="ARBA" id="ARBA00022759"/>
    </source>
</evidence>